<feature type="region of interest" description="Disordered" evidence="1">
    <location>
        <begin position="275"/>
        <end position="299"/>
    </location>
</feature>
<gene>
    <name evidence="2" type="ORF">scyTo_0008949</name>
</gene>
<dbReference type="AlphaFoldDB" id="A0A401PFE6"/>
<organism evidence="2 3">
    <name type="scientific">Scyliorhinus torazame</name>
    <name type="common">Cloudy catshark</name>
    <name type="synonym">Catulus torazame</name>
    <dbReference type="NCBI Taxonomy" id="75743"/>
    <lineage>
        <taxon>Eukaryota</taxon>
        <taxon>Metazoa</taxon>
        <taxon>Chordata</taxon>
        <taxon>Craniata</taxon>
        <taxon>Vertebrata</taxon>
        <taxon>Chondrichthyes</taxon>
        <taxon>Elasmobranchii</taxon>
        <taxon>Galeomorphii</taxon>
        <taxon>Galeoidea</taxon>
        <taxon>Carcharhiniformes</taxon>
        <taxon>Scyliorhinidae</taxon>
        <taxon>Scyliorhinus</taxon>
    </lineage>
</organism>
<comment type="caution">
    <text evidence="2">The sequence shown here is derived from an EMBL/GenBank/DDBJ whole genome shotgun (WGS) entry which is preliminary data.</text>
</comment>
<accession>A0A401PFE6</accession>
<dbReference type="OrthoDB" id="9948541at2759"/>
<keyword evidence="3" id="KW-1185">Reference proteome</keyword>
<reference evidence="2 3" key="1">
    <citation type="journal article" date="2018" name="Nat. Ecol. Evol.">
        <title>Shark genomes provide insights into elasmobranch evolution and the origin of vertebrates.</title>
        <authorList>
            <person name="Hara Y"/>
            <person name="Yamaguchi K"/>
            <person name="Onimaru K"/>
            <person name="Kadota M"/>
            <person name="Koyanagi M"/>
            <person name="Keeley SD"/>
            <person name="Tatsumi K"/>
            <person name="Tanaka K"/>
            <person name="Motone F"/>
            <person name="Kageyama Y"/>
            <person name="Nozu R"/>
            <person name="Adachi N"/>
            <person name="Nishimura O"/>
            <person name="Nakagawa R"/>
            <person name="Tanegashima C"/>
            <person name="Kiyatake I"/>
            <person name="Matsumoto R"/>
            <person name="Murakumo K"/>
            <person name="Nishida K"/>
            <person name="Terakita A"/>
            <person name="Kuratani S"/>
            <person name="Sato K"/>
            <person name="Hyodo S Kuraku.S."/>
        </authorList>
    </citation>
    <scope>NUCLEOTIDE SEQUENCE [LARGE SCALE GENOMIC DNA]</scope>
</reference>
<dbReference type="EMBL" id="BFAA01003537">
    <property type="protein sequence ID" value="GCB71841.1"/>
    <property type="molecule type" value="Genomic_DNA"/>
</dbReference>
<evidence type="ECO:0000313" key="2">
    <source>
        <dbReference type="EMBL" id="GCB71841.1"/>
    </source>
</evidence>
<dbReference type="Proteomes" id="UP000288216">
    <property type="component" value="Unassembled WGS sequence"/>
</dbReference>
<evidence type="ECO:0000256" key="1">
    <source>
        <dbReference type="SAM" id="MobiDB-lite"/>
    </source>
</evidence>
<feature type="region of interest" description="Disordered" evidence="1">
    <location>
        <begin position="215"/>
        <end position="250"/>
    </location>
</feature>
<proteinExistence type="predicted"/>
<evidence type="ECO:0000313" key="3">
    <source>
        <dbReference type="Proteomes" id="UP000288216"/>
    </source>
</evidence>
<sequence length="299" mass="32865">MPVCAHTGCFSPPANSPADVQFDRFKALTTIKSSTPLKGASLFHSKMKTALNDIEDLDDTLLEVEETEVDAVGPLNLASEEIGVILQEFDDNHIDNTVSLVLKCGDMSRITDETVCECKYVSDSQLYLSPPNASNLPENYLVIDETPARYHLCDVSSTDVTVLKVEQEVNQSLNSVQHNPNSLHEGGDIKESNRPYYLSAEEVALFSQPPVCAGEAVDERSHAGSSNEADSRKPSETLVANPASCSPDSLKDRKLTFWEQVTSERVVSVIEEKANDAEVKKNFRSPVHTEHKAKEQKVS</sequence>
<name>A0A401PFE6_SCYTO</name>
<protein>
    <submittedName>
        <fullName evidence="2">Uncharacterized protein</fullName>
    </submittedName>
</protein>